<sequence>MNWLKECSERYPILSFTLISVGITWAVWFCVPFFAGSNWALGRILVGAGFGPALAAIFLNHLCGPGANIGNRKWWFCFSFFSILLFGLYFSILITGDAITAEKFSTAKPVGITFTGVLGSIVSAGVGGFVIASLVVSRSNALNSISQWRISIKWWLIALLLPATWMLLGLFMAYMTGNPVEISHHGLDLQTWILYTTRSILLTFLVVAIGEESGWRAWMLPRLQASFSPLLSSVFLGLIWGLWHFPLFVIGQYSDPPEMVFAKAGACVMLGIIFTWLYNRTGGNLLMVVLLHTAMNSSPRLIPFSEQMGLFLFLAFVSMIIFDRMWRKNGVSNLDGCAQKT</sequence>
<accession>A0ABY9TU50</accession>
<evidence type="ECO:0000313" key="3">
    <source>
        <dbReference type="EMBL" id="WNC72357.1"/>
    </source>
</evidence>
<evidence type="ECO:0000256" key="1">
    <source>
        <dbReference type="SAM" id="Phobius"/>
    </source>
</evidence>
<feature type="transmembrane region" description="Helical" evidence="1">
    <location>
        <begin position="259"/>
        <end position="278"/>
    </location>
</feature>
<dbReference type="Pfam" id="PF02517">
    <property type="entry name" value="Rce1-like"/>
    <property type="match status" value="1"/>
</dbReference>
<dbReference type="PANTHER" id="PTHR35797:SF1">
    <property type="entry name" value="PROTEASE"/>
    <property type="match status" value="1"/>
</dbReference>
<reference evidence="4" key="1">
    <citation type="submission" date="2023-09" db="EMBL/GenBank/DDBJ databases">
        <authorList>
            <person name="Li S."/>
            <person name="Li X."/>
            <person name="Zhang C."/>
            <person name="Zhao Z."/>
        </authorList>
    </citation>
    <scope>NUCLEOTIDE SEQUENCE [LARGE SCALE GENOMIC DNA]</scope>
    <source>
        <strain evidence="4">SQ149</strain>
    </source>
</reference>
<dbReference type="InterPro" id="IPR042150">
    <property type="entry name" value="MmRce1-like"/>
</dbReference>
<feature type="transmembrane region" description="Helical" evidence="1">
    <location>
        <begin position="114"/>
        <end position="136"/>
    </location>
</feature>
<keyword evidence="1" id="KW-1133">Transmembrane helix</keyword>
<dbReference type="InterPro" id="IPR003675">
    <property type="entry name" value="Rce1/LyrA-like_dom"/>
</dbReference>
<feature type="transmembrane region" description="Helical" evidence="1">
    <location>
        <begin position="308"/>
        <end position="326"/>
    </location>
</feature>
<organism evidence="3 4">
    <name type="scientific">Thalassotalea psychrophila</name>
    <dbReference type="NCBI Taxonomy" id="3065647"/>
    <lineage>
        <taxon>Bacteria</taxon>
        <taxon>Pseudomonadati</taxon>
        <taxon>Pseudomonadota</taxon>
        <taxon>Gammaproteobacteria</taxon>
        <taxon>Alteromonadales</taxon>
        <taxon>Colwelliaceae</taxon>
        <taxon>Thalassotalea</taxon>
    </lineage>
</organism>
<keyword evidence="4" id="KW-1185">Reference proteome</keyword>
<feature type="transmembrane region" description="Helical" evidence="1">
    <location>
        <begin position="40"/>
        <end position="62"/>
    </location>
</feature>
<evidence type="ECO:0000259" key="2">
    <source>
        <dbReference type="Pfam" id="PF02517"/>
    </source>
</evidence>
<feature type="transmembrane region" description="Helical" evidence="1">
    <location>
        <begin position="74"/>
        <end position="94"/>
    </location>
</feature>
<dbReference type="RefSeq" id="WP_348391477.1">
    <property type="nucleotide sequence ID" value="NZ_CP134145.1"/>
</dbReference>
<dbReference type="PANTHER" id="PTHR35797">
    <property type="entry name" value="PROTEASE-RELATED"/>
    <property type="match status" value="1"/>
</dbReference>
<protein>
    <submittedName>
        <fullName evidence="3">Type II CAAX endopeptidase family protein</fullName>
    </submittedName>
</protein>
<feature type="transmembrane region" description="Helical" evidence="1">
    <location>
        <begin position="12"/>
        <end position="34"/>
    </location>
</feature>
<name>A0ABY9TU50_9GAMM</name>
<dbReference type="Proteomes" id="UP001258994">
    <property type="component" value="Chromosome"/>
</dbReference>
<keyword evidence="1" id="KW-0812">Transmembrane</keyword>
<dbReference type="EMBL" id="CP134145">
    <property type="protein sequence ID" value="WNC72357.1"/>
    <property type="molecule type" value="Genomic_DNA"/>
</dbReference>
<feature type="transmembrane region" description="Helical" evidence="1">
    <location>
        <begin position="189"/>
        <end position="209"/>
    </location>
</feature>
<keyword evidence="1" id="KW-0472">Membrane</keyword>
<proteinExistence type="predicted"/>
<feature type="transmembrane region" description="Helical" evidence="1">
    <location>
        <begin position="156"/>
        <end position="177"/>
    </location>
</feature>
<feature type="domain" description="CAAX prenyl protease 2/Lysostaphin resistance protein A-like" evidence="2">
    <location>
        <begin position="199"/>
        <end position="297"/>
    </location>
</feature>
<feature type="transmembrane region" description="Helical" evidence="1">
    <location>
        <begin position="230"/>
        <end position="253"/>
    </location>
</feature>
<evidence type="ECO:0000313" key="4">
    <source>
        <dbReference type="Proteomes" id="UP001258994"/>
    </source>
</evidence>
<gene>
    <name evidence="3" type="ORF">RGQ13_19905</name>
</gene>